<feature type="non-terminal residue" evidence="1">
    <location>
        <position position="101"/>
    </location>
</feature>
<comment type="caution">
    <text evidence="1">The sequence shown here is derived from an EMBL/GenBank/DDBJ whole genome shotgun (WGS) entry which is preliminary data.</text>
</comment>
<organism evidence="1">
    <name type="scientific">marine sediment metagenome</name>
    <dbReference type="NCBI Taxonomy" id="412755"/>
    <lineage>
        <taxon>unclassified sequences</taxon>
        <taxon>metagenomes</taxon>
        <taxon>ecological metagenomes</taxon>
    </lineage>
</organism>
<sequence>ENISSMDPDYSGVILTERKQDCVTAFLSYLEERINSGGIILRLSRIAKDSEFLTLMRKQYPSLSKSLSLYERALTPCPYIPLPLTWDEYLASFSSKTRNTL</sequence>
<gene>
    <name evidence="1" type="ORF">S06H3_24830</name>
</gene>
<feature type="non-terminal residue" evidence="1">
    <location>
        <position position="1"/>
    </location>
</feature>
<dbReference type="EMBL" id="BARV01013999">
    <property type="protein sequence ID" value="GAI28300.1"/>
    <property type="molecule type" value="Genomic_DNA"/>
</dbReference>
<evidence type="ECO:0000313" key="1">
    <source>
        <dbReference type="EMBL" id="GAI28300.1"/>
    </source>
</evidence>
<name>X1NNB4_9ZZZZ</name>
<dbReference type="AlphaFoldDB" id="X1NNB4"/>
<accession>X1NNB4</accession>
<proteinExistence type="predicted"/>
<protein>
    <submittedName>
        <fullName evidence="1">Uncharacterized protein</fullName>
    </submittedName>
</protein>
<reference evidence="1" key="1">
    <citation type="journal article" date="2014" name="Front. Microbiol.">
        <title>High frequency of phylogenetically diverse reductive dehalogenase-homologous genes in deep subseafloor sedimentary metagenomes.</title>
        <authorList>
            <person name="Kawai M."/>
            <person name="Futagami T."/>
            <person name="Toyoda A."/>
            <person name="Takaki Y."/>
            <person name="Nishi S."/>
            <person name="Hori S."/>
            <person name="Arai W."/>
            <person name="Tsubouchi T."/>
            <person name="Morono Y."/>
            <person name="Uchiyama I."/>
            <person name="Ito T."/>
            <person name="Fujiyama A."/>
            <person name="Inagaki F."/>
            <person name="Takami H."/>
        </authorList>
    </citation>
    <scope>NUCLEOTIDE SEQUENCE</scope>
    <source>
        <strain evidence="1">Expedition CK06-06</strain>
    </source>
</reference>